<evidence type="ECO:0000259" key="5">
    <source>
        <dbReference type="Pfam" id="PF00389"/>
    </source>
</evidence>
<keyword evidence="8" id="KW-1185">Reference proteome</keyword>
<protein>
    <submittedName>
        <fullName evidence="7">Hydroxyacid dehydrogenase</fullName>
    </submittedName>
</protein>
<dbReference type="SUPFAM" id="SSF51735">
    <property type="entry name" value="NAD(P)-binding Rossmann-fold domains"/>
    <property type="match status" value="1"/>
</dbReference>
<dbReference type="Pfam" id="PF00389">
    <property type="entry name" value="2-Hacid_dh"/>
    <property type="match status" value="1"/>
</dbReference>
<gene>
    <name evidence="7" type="ORF">J0B03_09910</name>
</gene>
<evidence type="ECO:0000259" key="6">
    <source>
        <dbReference type="Pfam" id="PF02826"/>
    </source>
</evidence>
<dbReference type="RefSeq" id="WP_207299446.1">
    <property type="nucleotide sequence ID" value="NZ_CP071444.1"/>
</dbReference>
<dbReference type="InterPro" id="IPR050418">
    <property type="entry name" value="D-iso_2-hydroxyacid_DH_PdxB"/>
</dbReference>
<evidence type="ECO:0000313" key="7">
    <source>
        <dbReference type="EMBL" id="QSX08104.1"/>
    </source>
</evidence>
<dbReference type="GO" id="GO:0016616">
    <property type="term" value="F:oxidoreductase activity, acting on the CH-OH group of donors, NAD or NADP as acceptor"/>
    <property type="evidence" value="ECO:0007669"/>
    <property type="project" value="InterPro"/>
</dbReference>
<keyword evidence="2 4" id="KW-0560">Oxidoreductase</keyword>
<dbReference type="EMBL" id="CP071444">
    <property type="protein sequence ID" value="QSX08104.1"/>
    <property type="molecule type" value="Genomic_DNA"/>
</dbReference>
<dbReference type="PANTHER" id="PTHR43761:SF1">
    <property type="entry name" value="D-ISOMER SPECIFIC 2-HYDROXYACID DEHYDROGENASE CATALYTIC DOMAIN-CONTAINING PROTEIN-RELATED"/>
    <property type="match status" value="1"/>
</dbReference>
<keyword evidence="3" id="KW-0520">NAD</keyword>
<evidence type="ECO:0000256" key="3">
    <source>
        <dbReference type="ARBA" id="ARBA00023027"/>
    </source>
</evidence>
<dbReference type="GO" id="GO:0051287">
    <property type="term" value="F:NAD binding"/>
    <property type="evidence" value="ECO:0007669"/>
    <property type="project" value="InterPro"/>
</dbReference>
<dbReference type="AlphaFoldDB" id="A0A975AH04"/>
<feature type="domain" description="D-isomer specific 2-hydroxyacid dehydrogenase catalytic" evidence="5">
    <location>
        <begin position="21"/>
        <end position="326"/>
    </location>
</feature>
<accession>A0A975AH04</accession>
<dbReference type="Proteomes" id="UP000663499">
    <property type="component" value="Chromosome"/>
</dbReference>
<reference evidence="7" key="1">
    <citation type="submission" date="2021-03" db="EMBL/GenBank/DDBJ databases">
        <title>Alkalibacter marinus sp. nov., isolated from tidal flat sediment.</title>
        <authorList>
            <person name="Namirimu T."/>
            <person name="Yang J.-A."/>
            <person name="Yang S.-H."/>
            <person name="Kim Y.-J."/>
            <person name="Kwon K.K."/>
        </authorList>
    </citation>
    <scope>NUCLEOTIDE SEQUENCE</scope>
    <source>
        <strain evidence="7">ES005</strain>
    </source>
</reference>
<evidence type="ECO:0000256" key="2">
    <source>
        <dbReference type="ARBA" id="ARBA00023002"/>
    </source>
</evidence>
<sequence>MKILVIGNKARYDKHMPQTELTKQVEMMFFPLGTSDETLLEQAMDADGLIADAIAKVSGELIQSMPNLKWIQSEGVGYNGIDLEAAMEKGIPVCNNKGINSDAVAEQTILLMLALLRDLPGGDEAVREGRQIEKKEEMMLSGFLELSECSVGLIGFGDIGKITAGLLRAFGARVYYYEPIPMPKEVEEAYGVEYLEMDELLARCNMVSLHVPVTPQTEGMINDGFLQKMGKDSWLINTARGELVDNAALRRALEDGKIRGAGLDTVAPEPTQKDNVLVDLPESIRRKVIFSPHIAGVSSGTFRRAHENIWENIRRVMESEELLNRVDRK</sequence>
<evidence type="ECO:0000313" key="8">
    <source>
        <dbReference type="Proteomes" id="UP000663499"/>
    </source>
</evidence>
<proteinExistence type="inferred from homology"/>
<comment type="similarity">
    <text evidence="1 4">Belongs to the D-isomer specific 2-hydroxyacid dehydrogenase family.</text>
</comment>
<dbReference type="Pfam" id="PF02826">
    <property type="entry name" value="2-Hacid_dh_C"/>
    <property type="match status" value="1"/>
</dbReference>
<feature type="domain" description="D-isomer specific 2-hydroxyacid dehydrogenase NAD-binding" evidence="6">
    <location>
        <begin position="110"/>
        <end position="295"/>
    </location>
</feature>
<dbReference type="InterPro" id="IPR006140">
    <property type="entry name" value="D-isomer_DH_NAD-bd"/>
</dbReference>
<dbReference type="InterPro" id="IPR036291">
    <property type="entry name" value="NAD(P)-bd_dom_sf"/>
</dbReference>
<dbReference type="Gene3D" id="3.40.50.720">
    <property type="entry name" value="NAD(P)-binding Rossmann-like Domain"/>
    <property type="match status" value="2"/>
</dbReference>
<dbReference type="SUPFAM" id="SSF52283">
    <property type="entry name" value="Formate/glycerate dehydrogenase catalytic domain-like"/>
    <property type="match status" value="1"/>
</dbReference>
<name>A0A975AH04_9FIRM</name>
<organism evidence="7 8">
    <name type="scientific">Alkalibacter rhizosphaerae</name>
    <dbReference type="NCBI Taxonomy" id="2815577"/>
    <lineage>
        <taxon>Bacteria</taxon>
        <taxon>Bacillati</taxon>
        <taxon>Bacillota</taxon>
        <taxon>Clostridia</taxon>
        <taxon>Eubacteriales</taxon>
        <taxon>Eubacteriaceae</taxon>
        <taxon>Alkalibacter</taxon>
    </lineage>
</organism>
<dbReference type="InterPro" id="IPR006139">
    <property type="entry name" value="D-isomer_2_OHA_DH_cat_dom"/>
</dbReference>
<evidence type="ECO:0000256" key="4">
    <source>
        <dbReference type="RuleBase" id="RU003719"/>
    </source>
</evidence>
<evidence type="ECO:0000256" key="1">
    <source>
        <dbReference type="ARBA" id="ARBA00005854"/>
    </source>
</evidence>
<dbReference type="KEGG" id="alka:J0B03_09910"/>
<dbReference type="PANTHER" id="PTHR43761">
    <property type="entry name" value="D-ISOMER SPECIFIC 2-HYDROXYACID DEHYDROGENASE FAMILY PROTEIN (AFU_ORTHOLOGUE AFUA_1G13630)"/>
    <property type="match status" value="1"/>
</dbReference>